<accession>A0A1V6QMM9</accession>
<organism evidence="1 2">
    <name type="scientific">Penicillium antarcticum</name>
    <dbReference type="NCBI Taxonomy" id="416450"/>
    <lineage>
        <taxon>Eukaryota</taxon>
        <taxon>Fungi</taxon>
        <taxon>Dikarya</taxon>
        <taxon>Ascomycota</taxon>
        <taxon>Pezizomycotina</taxon>
        <taxon>Eurotiomycetes</taxon>
        <taxon>Eurotiomycetidae</taxon>
        <taxon>Eurotiales</taxon>
        <taxon>Aspergillaceae</taxon>
        <taxon>Penicillium</taxon>
    </lineage>
</organism>
<keyword evidence="2" id="KW-1185">Reference proteome</keyword>
<gene>
    <name evidence="1" type="ORF">PENANT_c001G11267</name>
</gene>
<protein>
    <submittedName>
        <fullName evidence="1">Uncharacterized protein</fullName>
    </submittedName>
</protein>
<dbReference type="Proteomes" id="UP000191672">
    <property type="component" value="Unassembled WGS sequence"/>
</dbReference>
<dbReference type="EMBL" id="MDYN01000001">
    <property type="protein sequence ID" value="OQD90504.1"/>
    <property type="molecule type" value="Genomic_DNA"/>
</dbReference>
<reference evidence="2" key="1">
    <citation type="journal article" date="2017" name="Nat. Microbiol.">
        <title>Global analysis of biosynthetic gene clusters reveals vast potential of secondary metabolite production in Penicillium species.</title>
        <authorList>
            <person name="Nielsen J.C."/>
            <person name="Grijseels S."/>
            <person name="Prigent S."/>
            <person name="Ji B."/>
            <person name="Dainat J."/>
            <person name="Nielsen K.F."/>
            <person name="Frisvad J.C."/>
            <person name="Workman M."/>
            <person name="Nielsen J."/>
        </authorList>
    </citation>
    <scope>NUCLEOTIDE SEQUENCE [LARGE SCALE GENOMIC DNA]</scope>
    <source>
        <strain evidence="2">IBT 31811</strain>
    </source>
</reference>
<proteinExistence type="predicted"/>
<name>A0A1V6QMM9_9EURO</name>
<dbReference type="AlphaFoldDB" id="A0A1V6QMM9"/>
<comment type="caution">
    <text evidence="1">The sequence shown here is derived from an EMBL/GenBank/DDBJ whole genome shotgun (WGS) entry which is preliminary data.</text>
</comment>
<evidence type="ECO:0000313" key="1">
    <source>
        <dbReference type="EMBL" id="OQD90504.1"/>
    </source>
</evidence>
<sequence>MTAVEEDEHGAARRITLSLKIEVNPEMQQFRDALNNYLIDGKCLGYFWEMGARSTTQNILCRQDFRSASASATEEDDPFCNGDPCDVDVDLELCMEEQLDMDGDDDNEERDVSTRDLDFFEKRAASKSY</sequence>
<evidence type="ECO:0000313" key="2">
    <source>
        <dbReference type="Proteomes" id="UP000191672"/>
    </source>
</evidence>